<evidence type="ECO:0000313" key="4">
    <source>
        <dbReference type="Proteomes" id="UP000256869"/>
    </source>
</evidence>
<dbReference type="OrthoDB" id="9804099at2"/>
<dbReference type="Pfam" id="PF12652">
    <property type="entry name" value="CotJB"/>
    <property type="match status" value="1"/>
</dbReference>
<feature type="domain" description="Protein CotJB" evidence="2">
    <location>
        <begin position="50"/>
        <end position="124"/>
    </location>
</feature>
<gene>
    <name evidence="3" type="ORF">DFP95_103289</name>
</gene>
<protein>
    <submittedName>
        <fullName evidence="3">CotJB protein</fullName>
    </submittedName>
</protein>
<evidence type="ECO:0000259" key="2">
    <source>
        <dbReference type="Pfam" id="PF12652"/>
    </source>
</evidence>
<evidence type="ECO:0000313" key="3">
    <source>
        <dbReference type="EMBL" id="RED64048.1"/>
    </source>
</evidence>
<evidence type="ECO:0000256" key="1">
    <source>
        <dbReference type="SAM" id="MobiDB-lite"/>
    </source>
</evidence>
<feature type="region of interest" description="Disordered" evidence="1">
    <location>
        <begin position="1"/>
        <end position="47"/>
    </location>
</feature>
<dbReference type="Proteomes" id="UP000256869">
    <property type="component" value="Unassembled WGS sequence"/>
</dbReference>
<accession>A0A3D9IQX7</accession>
<organism evidence="3 4">
    <name type="scientific">Cohnella lupini</name>
    <dbReference type="NCBI Taxonomy" id="1294267"/>
    <lineage>
        <taxon>Bacteria</taxon>
        <taxon>Bacillati</taxon>
        <taxon>Bacillota</taxon>
        <taxon>Bacilli</taxon>
        <taxon>Bacillales</taxon>
        <taxon>Paenibacillaceae</taxon>
        <taxon>Cohnella</taxon>
    </lineage>
</organism>
<name>A0A3D9IQX7_9BACL</name>
<dbReference type="InterPro" id="IPR024207">
    <property type="entry name" value="CotJB_dom"/>
</dbReference>
<keyword evidence="4" id="KW-1185">Reference proteome</keyword>
<dbReference type="AlphaFoldDB" id="A0A3D9IQX7"/>
<comment type="caution">
    <text evidence="3">The sequence shown here is derived from an EMBL/GenBank/DDBJ whole genome shotgun (WGS) entry which is preliminary data.</text>
</comment>
<dbReference type="EMBL" id="QRDY01000003">
    <property type="protein sequence ID" value="RED64048.1"/>
    <property type="molecule type" value="Genomic_DNA"/>
</dbReference>
<reference evidence="3 4" key="1">
    <citation type="submission" date="2018-07" db="EMBL/GenBank/DDBJ databases">
        <title>Genomic Encyclopedia of Type Strains, Phase III (KMG-III): the genomes of soil and plant-associated and newly described type strains.</title>
        <authorList>
            <person name="Whitman W."/>
        </authorList>
    </citation>
    <scope>NUCLEOTIDE SEQUENCE [LARGE SCALE GENOMIC DNA]</scope>
    <source>
        <strain evidence="3 4">CECT 8236</strain>
    </source>
</reference>
<proteinExistence type="predicted"/>
<sequence length="125" mass="15385">MVDRFDQDERDRNERYDRYDRNDRRERSDRNERSNKPDPNVRGDDAYRKELEELQKVDFALVELTLYLDTHPTDMQAVQQFNQLAQRRQQLANEFEMKYGPLLQFGHSFSRFPWQWADSPWPWQV</sequence>